<evidence type="ECO:0000256" key="8">
    <source>
        <dbReference type="SAM" id="Phobius"/>
    </source>
</evidence>
<dbReference type="InterPro" id="IPR000390">
    <property type="entry name" value="Small_drug/metabolite_transptr"/>
</dbReference>
<accession>A0A6G6WDU6</accession>
<dbReference type="Proteomes" id="UP000502996">
    <property type="component" value="Chromosome"/>
</dbReference>
<evidence type="ECO:0000256" key="1">
    <source>
        <dbReference type="ARBA" id="ARBA00004651"/>
    </source>
</evidence>
<feature type="transmembrane region" description="Helical" evidence="8">
    <location>
        <begin position="31"/>
        <end position="50"/>
    </location>
</feature>
<gene>
    <name evidence="9" type="ORF">G5V58_12780</name>
</gene>
<dbReference type="GO" id="GO:0015199">
    <property type="term" value="F:amino-acid betaine transmembrane transporter activity"/>
    <property type="evidence" value="ECO:0007669"/>
    <property type="project" value="TreeGrafter"/>
</dbReference>
<evidence type="ECO:0000256" key="6">
    <source>
        <dbReference type="ARBA" id="ARBA00023136"/>
    </source>
</evidence>
<dbReference type="KEGG" id="nano:G5V58_12780"/>
<keyword evidence="4 7" id="KW-0812">Transmembrane</keyword>
<keyword evidence="3" id="KW-1003">Cell membrane</keyword>
<dbReference type="SUPFAM" id="SSF103481">
    <property type="entry name" value="Multidrug resistance efflux transporter EmrE"/>
    <property type="match status" value="1"/>
</dbReference>
<proteinExistence type="inferred from homology"/>
<dbReference type="InterPro" id="IPR037185">
    <property type="entry name" value="EmrE-like"/>
</dbReference>
<dbReference type="AlphaFoldDB" id="A0A6G6WDU6"/>
<evidence type="ECO:0000256" key="3">
    <source>
        <dbReference type="ARBA" id="ARBA00022475"/>
    </source>
</evidence>
<organism evidence="9 10">
    <name type="scientific">Nocardioides anomalus</name>
    <dbReference type="NCBI Taxonomy" id="2712223"/>
    <lineage>
        <taxon>Bacteria</taxon>
        <taxon>Bacillati</taxon>
        <taxon>Actinomycetota</taxon>
        <taxon>Actinomycetes</taxon>
        <taxon>Propionibacteriales</taxon>
        <taxon>Nocardioidaceae</taxon>
        <taxon>Nocardioides</taxon>
    </lineage>
</organism>
<name>A0A6G6WDU6_9ACTN</name>
<reference evidence="9 10" key="1">
    <citation type="submission" date="2020-02" db="EMBL/GenBank/DDBJ databases">
        <title>Full genome sequence of Nocardioides sp. R-3366.</title>
        <authorList>
            <person name="Im W.-T."/>
        </authorList>
    </citation>
    <scope>NUCLEOTIDE SEQUENCE [LARGE SCALE GENOMIC DNA]</scope>
    <source>
        <strain evidence="9 10">R-3366</strain>
    </source>
</reference>
<dbReference type="Pfam" id="PF00893">
    <property type="entry name" value="Multi_Drug_Res"/>
    <property type="match status" value="1"/>
</dbReference>
<evidence type="ECO:0000256" key="4">
    <source>
        <dbReference type="ARBA" id="ARBA00022692"/>
    </source>
</evidence>
<dbReference type="Gene3D" id="1.10.3730.20">
    <property type="match status" value="1"/>
</dbReference>
<evidence type="ECO:0000256" key="2">
    <source>
        <dbReference type="ARBA" id="ARBA00022448"/>
    </source>
</evidence>
<keyword evidence="10" id="KW-1185">Reference proteome</keyword>
<dbReference type="InterPro" id="IPR045324">
    <property type="entry name" value="Small_multidrug_res"/>
</dbReference>
<dbReference type="GO" id="GO:0015220">
    <property type="term" value="F:choline transmembrane transporter activity"/>
    <property type="evidence" value="ECO:0007669"/>
    <property type="project" value="TreeGrafter"/>
</dbReference>
<feature type="transmembrane region" description="Helical" evidence="8">
    <location>
        <begin position="85"/>
        <end position="103"/>
    </location>
</feature>
<evidence type="ECO:0000256" key="7">
    <source>
        <dbReference type="RuleBase" id="RU003942"/>
    </source>
</evidence>
<dbReference type="PANTHER" id="PTHR30561:SF1">
    <property type="entry name" value="MULTIDRUG TRANSPORTER EMRE"/>
    <property type="match status" value="1"/>
</dbReference>
<evidence type="ECO:0000313" key="9">
    <source>
        <dbReference type="EMBL" id="QIG43521.1"/>
    </source>
</evidence>
<keyword evidence="5 8" id="KW-1133">Transmembrane helix</keyword>
<dbReference type="EMBL" id="CP049257">
    <property type="protein sequence ID" value="QIG43521.1"/>
    <property type="molecule type" value="Genomic_DNA"/>
</dbReference>
<keyword evidence="6 8" id="KW-0472">Membrane</keyword>
<keyword evidence="2" id="KW-0813">Transport</keyword>
<evidence type="ECO:0000256" key="5">
    <source>
        <dbReference type="ARBA" id="ARBA00022989"/>
    </source>
</evidence>
<protein>
    <submittedName>
        <fullName evidence="9">QacE family quaternary ammonium compound efflux SMR transporter</fullName>
    </submittedName>
</protein>
<sequence length="112" mass="11622">MRDRWAVLAIAIVTEVTGTLALRGAVDRPWLYAVTAVGYVVSFAALVRLLKAGAALGVVYGIWSGLGVALTAGLSAWLFDEAFSGLMVLGLVLIVGGVLLIEAGSHPPEELS</sequence>
<comment type="similarity">
    <text evidence="7">Belongs to the drug/metabolite transporter (DMT) superfamily. Small multidrug resistance (SMR) (TC 2.A.7.1) family.</text>
</comment>
<evidence type="ECO:0000313" key="10">
    <source>
        <dbReference type="Proteomes" id="UP000502996"/>
    </source>
</evidence>
<dbReference type="GO" id="GO:0005886">
    <property type="term" value="C:plasma membrane"/>
    <property type="evidence" value="ECO:0007669"/>
    <property type="project" value="UniProtKB-SubCell"/>
</dbReference>
<feature type="transmembrane region" description="Helical" evidence="8">
    <location>
        <begin position="57"/>
        <end position="79"/>
    </location>
</feature>
<dbReference type="RefSeq" id="WP_165233192.1">
    <property type="nucleotide sequence ID" value="NZ_CP049257.1"/>
</dbReference>
<dbReference type="GO" id="GO:0031460">
    <property type="term" value="P:glycine betaine transport"/>
    <property type="evidence" value="ECO:0007669"/>
    <property type="project" value="TreeGrafter"/>
</dbReference>
<dbReference type="GO" id="GO:0015297">
    <property type="term" value="F:antiporter activity"/>
    <property type="evidence" value="ECO:0007669"/>
    <property type="project" value="TreeGrafter"/>
</dbReference>
<dbReference type="PANTHER" id="PTHR30561">
    <property type="entry name" value="SMR FAMILY PROTON-DEPENDENT DRUG EFFLUX TRANSPORTER SUGE"/>
    <property type="match status" value="1"/>
</dbReference>
<comment type="subcellular location">
    <subcellularLocation>
        <location evidence="1 7">Cell membrane</location>
        <topology evidence="1 7">Multi-pass membrane protein</topology>
    </subcellularLocation>
</comment>